<dbReference type="InterPro" id="IPR051404">
    <property type="entry name" value="TA_system_antitoxin"/>
</dbReference>
<name>A0A450WIE1_9GAMM</name>
<accession>A0A450WIE1</accession>
<organism evidence="1">
    <name type="scientific">Candidatus Kentrum sp. LPFa</name>
    <dbReference type="NCBI Taxonomy" id="2126335"/>
    <lineage>
        <taxon>Bacteria</taxon>
        <taxon>Pseudomonadati</taxon>
        <taxon>Pseudomonadota</taxon>
        <taxon>Gammaproteobacteria</taxon>
        <taxon>Candidatus Kentrum</taxon>
    </lineage>
</organism>
<dbReference type="AlphaFoldDB" id="A0A450WIE1"/>
<dbReference type="SUPFAM" id="SSF143100">
    <property type="entry name" value="TTHA1013/TTHA0281-like"/>
    <property type="match status" value="1"/>
</dbReference>
<evidence type="ECO:0000313" key="1">
    <source>
        <dbReference type="EMBL" id="VFK16799.1"/>
    </source>
</evidence>
<proteinExistence type="predicted"/>
<sequence length="71" mass="7911">MHNEFTAIMEKDQDWYIAYCAEVPGANGQGKTKEECLKNLDEAIGLILEDRRQDTLRGIPKEATSTLVAIG</sequence>
<dbReference type="InterPro" id="IPR035069">
    <property type="entry name" value="TTHA1013/TTHA0281-like"/>
</dbReference>
<dbReference type="EMBL" id="CAADFK010000102">
    <property type="protein sequence ID" value="VFK16799.1"/>
    <property type="molecule type" value="Genomic_DNA"/>
</dbReference>
<dbReference type="PANTHER" id="PTHR34504">
    <property type="entry name" value="ANTITOXIN HICB"/>
    <property type="match status" value="1"/>
</dbReference>
<gene>
    <name evidence="1" type="ORF">BECKLPF1236B_GA0070989_110215</name>
</gene>
<dbReference type="PANTHER" id="PTHR34504:SF4">
    <property type="entry name" value="ANTITOXIN HICB"/>
    <property type="match status" value="1"/>
</dbReference>
<protein>
    <submittedName>
        <fullName evidence="1">Predicted nuclease of the RNAse H fold, HicB family</fullName>
    </submittedName>
</protein>
<reference evidence="1" key="1">
    <citation type="submission" date="2019-02" db="EMBL/GenBank/DDBJ databases">
        <authorList>
            <person name="Gruber-Vodicka R. H."/>
            <person name="Seah K. B. B."/>
        </authorList>
    </citation>
    <scope>NUCLEOTIDE SEQUENCE</scope>
    <source>
        <strain evidence="1">BECK_S313</strain>
    </source>
</reference>
<dbReference type="Gene3D" id="3.30.160.250">
    <property type="match status" value="1"/>
</dbReference>